<keyword evidence="1" id="KW-1133">Transmembrane helix</keyword>
<accession>A0A0F9LIX5</accession>
<comment type="caution">
    <text evidence="2">The sequence shown here is derived from an EMBL/GenBank/DDBJ whole genome shotgun (WGS) entry which is preliminary data.</text>
</comment>
<dbReference type="EMBL" id="LAZR01006077">
    <property type="protein sequence ID" value="KKM94909.1"/>
    <property type="molecule type" value="Genomic_DNA"/>
</dbReference>
<keyword evidence="1" id="KW-0812">Transmembrane</keyword>
<evidence type="ECO:0000313" key="2">
    <source>
        <dbReference type="EMBL" id="KKM94909.1"/>
    </source>
</evidence>
<gene>
    <name evidence="2" type="ORF">LCGC14_1193580</name>
</gene>
<proteinExistence type="predicted"/>
<feature type="transmembrane region" description="Helical" evidence="1">
    <location>
        <begin position="12"/>
        <end position="33"/>
    </location>
</feature>
<name>A0A0F9LIX5_9ZZZZ</name>
<evidence type="ECO:0000256" key="1">
    <source>
        <dbReference type="SAM" id="Phobius"/>
    </source>
</evidence>
<sequence>MIRYKSKLEKWIIRIAVALVISYLVVWSVVVLADDSEQHQTIQTYKTFRQTQTIICKGSGTIKLYKQGLYAVTEEELKEKMLLSAPLMFVSILKSLHNNRRQEWFFVRDKKGILVEWKDHGAFDFFLKAASTDFYRFAHGQTNNCKRALYVNYDNQLA</sequence>
<reference evidence="2" key="1">
    <citation type="journal article" date="2015" name="Nature">
        <title>Complex archaea that bridge the gap between prokaryotes and eukaryotes.</title>
        <authorList>
            <person name="Spang A."/>
            <person name="Saw J.H."/>
            <person name="Jorgensen S.L."/>
            <person name="Zaremba-Niedzwiedzka K."/>
            <person name="Martijn J."/>
            <person name="Lind A.E."/>
            <person name="van Eijk R."/>
            <person name="Schleper C."/>
            <person name="Guy L."/>
            <person name="Ettema T.J."/>
        </authorList>
    </citation>
    <scope>NUCLEOTIDE SEQUENCE</scope>
</reference>
<organism evidence="2">
    <name type="scientific">marine sediment metagenome</name>
    <dbReference type="NCBI Taxonomy" id="412755"/>
    <lineage>
        <taxon>unclassified sequences</taxon>
        <taxon>metagenomes</taxon>
        <taxon>ecological metagenomes</taxon>
    </lineage>
</organism>
<keyword evidence="1" id="KW-0472">Membrane</keyword>
<protein>
    <submittedName>
        <fullName evidence="2">Uncharacterized protein</fullName>
    </submittedName>
</protein>
<dbReference type="AlphaFoldDB" id="A0A0F9LIX5"/>